<dbReference type="RefSeq" id="WP_380914339.1">
    <property type="nucleotide sequence ID" value="NZ_JBHTLS010000134.1"/>
</dbReference>
<dbReference type="SUPFAM" id="SSF53756">
    <property type="entry name" value="UDP-Glycosyltransferase/glycogen phosphorylase"/>
    <property type="match status" value="1"/>
</dbReference>
<keyword evidence="3" id="KW-1185">Reference proteome</keyword>
<organism evidence="2 3">
    <name type="scientific">Sphingobium olei</name>
    <dbReference type="NCBI Taxonomy" id="420955"/>
    <lineage>
        <taxon>Bacteria</taxon>
        <taxon>Pseudomonadati</taxon>
        <taxon>Pseudomonadota</taxon>
        <taxon>Alphaproteobacteria</taxon>
        <taxon>Sphingomonadales</taxon>
        <taxon>Sphingomonadaceae</taxon>
        <taxon>Sphingobium</taxon>
    </lineage>
</organism>
<name>A0ABW3P337_9SPHN</name>
<dbReference type="CDD" id="cd03801">
    <property type="entry name" value="GT4_PimA-like"/>
    <property type="match status" value="1"/>
</dbReference>
<sequence length="396" mass="44142">MTTSQKFSREIKRRRLLVVGGSHDHLGGVEAFCERGCIALEERGRWKCDRVTAGSAYLTVRRMPLFLRSIGQLIHRGFVRRPDVAWIQYVNLPDLLYVLIAKAMGLRVMVTPHLGSNWRSQMNPSMRWLSKMLLHLADRLALISWTQEKELLLPGSVPRSLIRNFLPDTVLSAKLVGGEELPPPIQLIHSSRLSEGKGTFMVVDVCRRLRDAGVPFFARITGTGDADTMQRLHRMIAEADLGDQLAVLGRVPEDELLDHLRHSDVLIHLSKIDSYPLIVLEAMSCSTVPVVMELAGARDMVETYRGHVVSTAAAVEETVAWLRACDLAALRRARQETADQVRIDYSWSNCASALSRALDACMGDEQEAVDEPQSETRIRVDAQTETIAASSTATLP</sequence>
<gene>
    <name evidence="2" type="ORF">ACFQ24_19705</name>
</gene>
<dbReference type="Gene3D" id="3.40.50.2000">
    <property type="entry name" value="Glycogen Phosphorylase B"/>
    <property type="match status" value="2"/>
</dbReference>
<keyword evidence="2" id="KW-0328">Glycosyltransferase</keyword>
<dbReference type="InterPro" id="IPR001296">
    <property type="entry name" value="Glyco_trans_1"/>
</dbReference>
<evidence type="ECO:0000259" key="1">
    <source>
        <dbReference type="Pfam" id="PF00534"/>
    </source>
</evidence>
<evidence type="ECO:0000313" key="2">
    <source>
        <dbReference type="EMBL" id="MFD1107096.1"/>
    </source>
</evidence>
<dbReference type="PANTHER" id="PTHR45871:SF1">
    <property type="entry name" value="PHOSPHATIDYLINOSITOL N-ACETYLGLUCOSAMINYLTRANSFERASE SUBUNIT A"/>
    <property type="match status" value="1"/>
</dbReference>
<dbReference type="EC" id="2.4.-.-" evidence="2"/>
<feature type="domain" description="Glycosyl transferase family 1" evidence="1">
    <location>
        <begin position="185"/>
        <end position="317"/>
    </location>
</feature>
<dbReference type="Proteomes" id="UP001597203">
    <property type="component" value="Unassembled WGS sequence"/>
</dbReference>
<reference evidence="3" key="1">
    <citation type="journal article" date="2019" name="Int. J. Syst. Evol. Microbiol.">
        <title>The Global Catalogue of Microorganisms (GCM) 10K type strain sequencing project: providing services to taxonomists for standard genome sequencing and annotation.</title>
        <authorList>
            <consortium name="The Broad Institute Genomics Platform"/>
            <consortium name="The Broad Institute Genome Sequencing Center for Infectious Disease"/>
            <person name="Wu L."/>
            <person name="Ma J."/>
        </authorList>
    </citation>
    <scope>NUCLEOTIDE SEQUENCE [LARGE SCALE GENOMIC DNA]</scope>
    <source>
        <strain evidence="3">CCUG 54329</strain>
    </source>
</reference>
<proteinExistence type="predicted"/>
<accession>A0ABW3P337</accession>
<keyword evidence="2" id="KW-0808">Transferase</keyword>
<dbReference type="GO" id="GO:0016757">
    <property type="term" value="F:glycosyltransferase activity"/>
    <property type="evidence" value="ECO:0007669"/>
    <property type="project" value="UniProtKB-KW"/>
</dbReference>
<evidence type="ECO:0000313" key="3">
    <source>
        <dbReference type="Proteomes" id="UP001597203"/>
    </source>
</evidence>
<comment type="caution">
    <text evidence="2">The sequence shown here is derived from an EMBL/GenBank/DDBJ whole genome shotgun (WGS) entry which is preliminary data.</text>
</comment>
<protein>
    <submittedName>
        <fullName evidence="2">Glycosyltransferase family 4 protein</fullName>
        <ecNumber evidence="2">2.4.-.-</ecNumber>
    </submittedName>
</protein>
<dbReference type="Pfam" id="PF00534">
    <property type="entry name" value="Glycos_transf_1"/>
    <property type="match status" value="1"/>
</dbReference>
<dbReference type="PANTHER" id="PTHR45871">
    <property type="entry name" value="N-ACETYLGLUCOSAMINYL-PHOSPHATIDYLINOSITOL BIOSYNTHETIC PROTEIN"/>
    <property type="match status" value="1"/>
</dbReference>
<dbReference type="EMBL" id="JBHTLS010000134">
    <property type="protein sequence ID" value="MFD1107096.1"/>
    <property type="molecule type" value="Genomic_DNA"/>
</dbReference>